<keyword evidence="10" id="KW-1185">Reference proteome</keyword>
<dbReference type="Pfam" id="PF00072">
    <property type="entry name" value="Response_reg"/>
    <property type="match status" value="1"/>
</dbReference>
<dbReference type="SMART" id="SM00448">
    <property type="entry name" value="REC"/>
    <property type="match status" value="1"/>
</dbReference>
<dbReference type="RefSeq" id="WP_389360382.1">
    <property type="nucleotide sequence ID" value="NZ_JBIACK010000003.1"/>
</dbReference>
<dbReference type="InterPro" id="IPR011006">
    <property type="entry name" value="CheY-like_superfamily"/>
</dbReference>
<dbReference type="PANTHER" id="PTHR43214:SF43">
    <property type="entry name" value="TWO-COMPONENT RESPONSE REGULATOR"/>
    <property type="match status" value="1"/>
</dbReference>
<comment type="caution">
    <text evidence="9">The sequence shown here is derived from an EMBL/GenBank/DDBJ whole genome shotgun (WGS) entry which is preliminary data.</text>
</comment>
<gene>
    <name evidence="9" type="ORF">ACFYKX_09395</name>
</gene>
<name>A0ABW6K9E1_9BACI</name>
<dbReference type="PRINTS" id="PR00038">
    <property type="entry name" value="HTHLUXR"/>
</dbReference>
<evidence type="ECO:0000313" key="10">
    <source>
        <dbReference type="Proteomes" id="UP001601059"/>
    </source>
</evidence>
<accession>A0ABW6K9E1</accession>
<keyword evidence="5" id="KW-0804">Transcription</keyword>
<dbReference type="InterPro" id="IPR039420">
    <property type="entry name" value="WalR-like"/>
</dbReference>
<dbReference type="Pfam" id="PF00196">
    <property type="entry name" value="GerE"/>
    <property type="match status" value="1"/>
</dbReference>
<proteinExistence type="predicted"/>
<protein>
    <submittedName>
        <fullName evidence="9">Response regulator</fullName>
    </submittedName>
</protein>
<evidence type="ECO:0000256" key="5">
    <source>
        <dbReference type="ARBA" id="ARBA00023163"/>
    </source>
</evidence>
<evidence type="ECO:0000259" key="7">
    <source>
        <dbReference type="PROSITE" id="PS50043"/>
    </source>
</evidence>
<dbReference type="EMBL" id="JBIACK010000003">
    <property type="protein sequence ID" value="MFE8700828.1"/>
    <property type="molecule type" value="Genomic_DNA"/>
</dbReference>
<feature type="domain" description="HTH luxR-type" evidence="7">
    <location>
        <begin position="147"/>
        <end position="212"/>
    </location>
</feature>
<keyword evidence="4" id="KW-0238">DNA-binding</keyword>
<evidence type="ECO:0000256" key="3">
    <source>
        <dbReference type="ARBA" id="ARBA00023015"/>
    </source>
</evidence>
<evidence type="ECO:0000256" key="2">
    <source>
        <dbReference type="ARBA" id="ARBA00022553"/>
    </source>
</evidence>
<evidence type="ECO:0000259" key="8">
    <source>
        <dbReference type="PROSITE" id="PS50110"/>
    </source>
</evidence>
<dbReference type="Gene3D" id="3.40.50.2300">
    <property type="match status" value="1"/>
</dbReference>
<evidence type="ECO:0000313" key="9">
    <source>
        <dbReference type="EMBL" id="MFE8700828.1"/>
    </source>
</evidence>
<dbReference type="SUPFAM" id="SSF52172">
    <property type="entry name" value="CheY-like"/>
    <property type="match status" value="1"/>
</dbReference>
<comment type="subcellular location">
    <subcellularLocation>
        <location evidence="1">Cytoplasm</location>
    </subcellularLocation>
</comment>
<dbReference type="InterPro" id="IPR000792">
    <property type="entry name" value="Tscrpt_reg_LuxR_C"/>
</dbReference>
<dbReference type="Proteomes" id="UP001601059">
    <property type="component" value="Unassembled WGS sequence"/>
</dbReference>
<dbReference type="SUPFAM" id="SSF46894">
    <property type="entry name" value="C-terminal effector domain of the bipartite response regulators"/>
    <property type="match status" value="1"/>
</dbReference>
<dbReference type="PANTHER" id="PTHR43214">
    <property type="entry name" value="TWO-COMPONENT RESPONSE REGULATOR"/>
    <property type="match status" value="1"/>
</dbReference>
<feature type="modified residue" description="4-aspartylphosphate" evidence="6">
    <location>
        <position position="56"/>
    </location>
</feature>
<keyword evidence="2 6" id="KW-0597">Phosphoprotein</keyword>
<dbReference type="InterPro" id="IPR016032">
    <property type="entry name" value="Sig_transdc_resp-reg_C-effctor"/>
</dbReference>
<feature type="domain" description="Response regulatory" evidence="8">
    <location>
        <begin position="5"/>
        <end position="121"/>
    </location>
</feature>
<dbReference type="PROSITE" id="PS00622">
    <property type="entry name" value="HTH_LUXR_1"/>
    <property type="match status" value="1"/>
</dbReference>
<dbReference type="CDD" id="cd06170">
    <property type="entry name" value="LuxR_C_like"/>
    <property type="match status" value="1"/>
</dbReference>
<sequence length="214" mass="23178">MNILNVLIADDHPLFRKGLRTMLESLPEFKVVGEAATGKEVIASAADLQPDLVLMDLQMPDGGGIEAIRAIRHASPNIRFLVITLHEDDDSVFAALRAGASGYVLKDTHEVDIKRALLAVAAGQAIFSPAVASRVIKFFETTAAYVPKDVLPNLTDRERTILHLMAQGKSNPEIAKELNLTLKTVANYSSNIFAKLQVADRVQAILLARDVGLG</sequence>
<dbReference type="InterPro" id="IPR058245">
    <property type="entry name" value="NreC/VraR/RcsB-like_REC"/>
</dbReference>
<evidence type="ECO:0000256" key="6">
    <source>
        <dbReference type="PROSITE-ProRule" id="PRU00169"/>
    </source>
</evidence>
<evidence type="ECO:0000256" key="1">
    <source>
        <dbReference type="ARBA" id="ARBA00004496"/>
    </source>
</evidence>
<dbReference type="PROSITE" id="PS50110">
    <property type="entry name" value="RESPONSE_REGULATORY"/>
    <property type="match status" value="1"/>
</dbReference>
<dbReference type="PROSITE" id="PS50043">
    <property type="entry name" value="HTH_LUXR_2"/>
    <property type="match status" value="1"/>
</dbReference>
<dbReference type="InterPro" id="IPR001789">
    <property type="entry name" value="Sig_transdc_resp-reg_receiver"/>
</dbReference>
<evidence type="ECO:0000256" key="4">
    <source>
        <dbReference type="ARBA" id="ARBA00023125"/>
    </source>
</evidence>
<dbReference type="CDD" id="cd17535">
    <property type="entry name" value="REC_NarL-like"/>
    <property type="match status" value="1"/>
</dbReference>
<organism evidence="9 10">
    <name type="scientific">Cytobacillus spartinae</name>
    <dbReference type="NCBI Taxonomy" id="3299023"/>
    <lineage>
        <taxon>Bacteria</taxon>
        <taxon>Bacillati</taxon>
        <taxon>Bacillota</taxon>
        <taxon>Bacilli</taxon>
        <taxon>Bacillales</taxon>
        <taxon>Bacillaceae</taxon>
        <taxon>Cytobacillus</taxon>
    </lineage>
</organism>
<dbReference type="SMART" id="SM00421">
    <property type="entry name" value="HTH_LUXR"/>
    <property type="match status" value="1"/>
</dbReference>
<reference evidence="9 10" key="1">
    <citation type="submission" date="2024-08" db="EMBL/GenBank/DDBJ databases">
        <title>Two novel Cytobacillus novel species.</title>
        <authorList>
            <person name="Liu G."/>
        </authorList>
    </citation>
    <scope>NUCLEOTIDE SEQUENCE [LARGE SCALE GENOMIC DNA]</scope>
    <source>
        <strain evidence="9 10">FJAT-54145</strain>
    </source>
</reference>
<keyword evidence="3" id="KW-0805">Transcription regulation</keyword>